<dbReference type="InterPro" id="IPR036612">
    <property type="entry name" value="KH_dom_type_1_sf"/>
</dbReference>
<evidence type="ECO:0000313" key="3">
    <source>
        <dbReference type="Proteomes" id="UP000055024"/>
    </source>
</evidence>
<protein>
    <recommendedName>
        <fullName evidence="4">K Homology domain-containing protein</fullName>
    </recommendedName>
</protein>
<evidence type="ECO:0008006" key="4">
    <source>
        <dbReference type="Google" id="ProtNLM"/>
    </source>
</evidence>
<dbReference type="Gene3D" id="3.30.1370.10">
    <property type="entry name" value="K Homology domain, type 1"/>
    <property type="match status" value="1"/>
</dbReference>
<keyword evidence="3" id="KW-1185">Reference proteome</keyword>
<evidence type="ECO:0000313" key="2">
    <source>
        <dbReference type="EMBL" id="KRZ05407.1"/>
    </source>
</evidence>
<gene>
    <name evidence="2" type="ORF">T11_9808</name>
</gene>
<accession>A0A0V1H534</accession>
<organism evidence="2 3">
    <name type="scientific">Trichinella zimbabwensis</name>
    <dbReference type="NCBI Taxonomy" id="268475"/>
    <lineage>
        <taxon>Eukaryota</taxon>
        <taxon>Metazoa</taxon>
        <taxon>Ecdysozoa</taxon>
        <taxon>Nematoda</taxon>
        <taxon>Enoplea</taxon>
        <taxon>Dorylaimia</taxon>
        <taxon>Trichinellida</taxon>
        <taxon>Trichinellidae</taxon>
        <taxon>Trichinella</taxon>
    </lineage>
</organism>
<name>A0A0V1H534_9BILA</name>
<dbReference type="Proteomes" id="UP000055024">
    <property type="component" value="Unassembled WGS sequence"/>
</dbReference>
<dbReference type="GO" id="GO:0003723">
    <property type="term" value="F:RNA binding"/>
    <property type="evidence" value="ECO:0007669"/>
    <property type="project" value="InterPro"/>
</dbReference>
<comment type="caution">
    <text evidence="2">The sequence shown here is derived from an EMBL/GenBank/DDBJ whole genome shotgun (WGS) entry which is preliminary data.</text>
</comment>
<sequence>MKFMFIACSHRAVTMMIVFKLATEQIEKIACACGTELTMGSQEQFEEKVKQVEFVMDKLKTNRHRDVRWITREYYINKFFGLQLLKTNPKPPMPSGVVLMKHFEITIPTCNYDFHVFRRIVGPAGSTVKAIERFSGTKVKVTILGSSTVQVGIDVQDYESIVGWRFDKAQEAINYVLENKNSEVSLNQMAEHAVRVGYQNLPQISKKYRLSIYCFNRADEVEMEANEEDEKQTELTAISMNSNNKTGDKFHENQ</sequence>
<dbReference type="OrthoDB" id="5919708at2759"/>
<feature type="compositionally biased region" description="Polar residues" evidence="1">
    <location>
        <begin position="234"/>
        <end position="245"/>
    </location>
</feature>
<feature type="region of interest" description="Disordered" evidence="1">
    <location>
        <begin position="226"/>
        <end position="254"/>
    </location>
</feature>
<dbReference type="AlphaFoldDB" id="A0A0V1H534"/>
<dbReference type="SUPFAM" id="SSF54791">
    <property type="entry name" value="Eukaryotic type KH-domain (KH-domain type I)"/>
    <property type="match status" value="1"/>
</dbReference>
<dbReference type="EMBL" id="JYDP01000140">
    <property type="protein sequence ID" value="KRZ05407.1"/>
    <property type="molecule type" value="Genomic_DNA"/>
</dbReference>
<proteinExistence type="predicted"/>
<reference evidence="2 3" key="1">
    <citation type="submission" date="2015-01" db="EMBL/GenBank/DDBJ databases">
        <title>Evolution of Trichinella species and genotypes.</title>
        <authorList>
            <person name="Korhonen P.K."/>
            <person name="Edoardo P."/>
            <person name="Giuseppe L.R."/>
            <person name="Gasser R.B."/>
        </authorList>
    </citation>
    <scope>NUCLEOTIDE SEQUENCE [LARGE SCALE GENOMIC DNA]</scope>
    <source>
        <strain evidence="2">ISS1029</strain>
    </source>
</reference>
<evidence type="ECO:0000256" key="1">
    <source>
        <dbReference type="SAM" id="MobiDB-lite"/>
    </source>
</evidence>